<reference evidence="1 2" key="1">
    <citation type="submission" date="2019-06" db="EMBL/GenBank/DDBJ databases">
        <title>Draft genomes of female and male turbot (Scophthalmus maximus).</title>
        <authorList>
            <person name="Xu H."/>
            <person name="Xu X.-W."/>
            <person name="Shao C."/>
            <person name="Chen S."/>
        </authorList>
    </citation>
    <scope>NUCLEOTIDE SEQUENCE [LARGE SCALE GENOMIC DNA]</scope>
    <source>
        <strain evidence="1">Ysfricsl-2016a</strain>
        <tissue evidence="1">Blood</tissue>
    </source>
</reference>
<name>A0A6A4RS52_SCOMX</name>
<protein>
    <submittedName>
        <fullName evidence="1">Uncharacterized protein</fullName>
    </submittedName>
</protein>
<accession>A0A6A4RS52</accession>
<comment type="caution">
    <text evidence="1">The sequence shown here is derived from an EMBL/GenBank/DDBJ whole genome shotgun (WGS) entry which is preliminary data.</text>
</comment>
<dbReference type="EMBL" id="VEVO01000022">
    <property type="protein sequence ID" value="KAF0023119.1"/>
    <property type="molecule type" value="Genomic_DNA"/>
</dbReference>
<evidence type="ECO:0000313" key="2">
    <source>
        <dbReference type="Proteomes" id="UP000438429"/>
    </source>
</evidence>
<proteinExistence type="predicted"/>
<gene>
    <name evidence="1" type="ORF">F2P81_023749</name>
</gene>
<organism evidence="1 2">
    <name type="scientific">Scophthalmus maximus</name>
    <name type="common">Turbot</name>
    <name type="synonym">Psetta maxima</name>
    <dbReference type="NCBI Taxonomy" id="52904"/>
    <lineage>
        <taxon>Eukaryota</taxon>
        <taxon>Metazoa</taxon>
        <taxon>Chordata</taxon>
        <taxon>Craniata</taxon>
        <taxon>Vertebrata</taxon>
        <taxon>Euteleostomi</taxon>
        <taxon>Actinopterygii</taxon>
        <taxon>Neopterygii</taxon>
        <taxon>Teleostei</taxon>
        <taxon>Neoteleostei</taxon>
        <taxon>Acanthomorphata</taxon>
        <taxon>Carangaria</taxon>
        <taxon>Pleuronectiformes</taxon>
        <taxon>Pleuronectoidei</taxon>
        <taxon>Scophthalmidae</taxon>
        <taxon>Scophthalmus</taxon>
    </lineage>
</organism>
<evidence type="ECO:0000313" key="1">
    <source>
        <dbReference type="EMBL" id="KAF0023119.1"/>
    </source>
</evidence>
<dbReference type="Proteomes" id="UP000438429">
    <property type="component" value="Unassembled WGS sequence"/>
</dbReference>
<dbReference type="AlphaFoldDB" id="A0A6A4RS52"/>
<sequence>MYINVQNHGSVAGTLVYIMVECSHRDKQGLVRSDMYVLPKQSDQDRSDMIKLSGPVVPKEKEEAQKREMELMWFRWTDPTDKDQKPGNVFERRPLFCPAVFSPNSEGHSCRISIDLFCRGVQESERMNRCRAWSFVILQLERQQIVKQIVGIIKQTEITIKPGLCSNKRRPLLLPLSYVGCRHFSFGGPFFHRCFLSSAR</sequence>